<organism evidence="1 2">
    <name type="scientific">Clostridium colicanis DSM 13634</name>
    <dbReference type="NCBI Taxonomy" id="1121305"/>
    <lineage>
        <taxon>Bacteria</taxon>
        <taxon>Bacillati</taxon>
        <taxon>Bacillota</taxon>
        <taxon>Clostridia</taxon>
        <taxon>Eubacteriales</taxon>
        <taxon>Clostridiaceae</taxon>
        <taxon>Clostridium</taxon>
    </lineage>
</organism>
<dbReference type="STRING" id="1121305.CLCOL_04770"/>
<keyword evidence="2" id="KW-1185">Reference proteome</keyword>
<dbReference type="Proteomes" id="UP000075374">
    <property type="component" value="Unassembled WGS sequence"/>
</dbReference>
<dbReference type="AlphaFoldDB" id="A0A151AQB8"/>
<protein>
    <submittedName>
        <fullName evidence="1">Uncharacterized protein</fullName>
    </submittedName>
</protein>
<proteinExistence type="predicted"/>
<evidence type="ECO:0000313" key="2">
    <source>
        <dbReference type="Proteomes" id="UP000075374"/>
    </source>
</evidence>
<evidence type="ECO:0000313" key="1">
    <source>
        <dbReference type="EMBL" id="KYH29839.1"/>
    </source>
</evidence>
<accession>A0A151AQB8</accession>
<sequence>MIITLNYKDNRKEVLNEEEAKKAIESINYLKLIKYFMASKKIEKVNIKALNKEIRIDELKSIEVLL</sequence>
<dbReference type="PATRIC" id="fig|1121305.3.peg.479"/>
<comment type="caution">
    <text evidence="1">The sequence shown here is derived from an EMBL/GenBank/DDBJ whole genome shotgun (WGS) entry which is preliminary data.</text>
</comment>
<name>A0A151AQB8_9CLOT</name>
<dbReference type="RefSeq" id="WP_061857407.1">
    <property type="nucleotide sequence ID" value="NZ_LTBB01000002.1"/>
</dbReference>
<dbReference type="EMBL" id="LTBB01000002">
    <property type="protein sequence ID" value="KYH29839.1"/>
    <property type="molecule type" value="Genomic_DNA"/>
</dbReference>
<reference evidence="1 2" key="1">
    <citation type="submission" date="2016-02" db="EMBL/GenBank/DDBJ databases">
        <title>Genome sequence of Clostridium colicanis DSM 13634.</title>
        <authorList>
            <person name="Poehlein A."/>
            <person name="Daniel R."/>
        </authorList>
    </citation>
    <scope>NUCLEOTIDE SEQUENCE [LARGE SCALE GENOMIC DNA]</scope>
    <source>
        <strain evidence="1 2">DSM 13634</strain>
    </source>
</reference>
<gene>
    <name evidence="1" type="ORF">CLCOL_04770</name>
</gene>